<dbReference type="InterPro" id="IPR011047">
    <property type="entry name" value="Quinoprotein_ADH-like_sf"/>
</dbReference>
<dbReference type="Proteomes" id="UP000076154">
    <property type="component" value="Unassembled WGS sequence"/>
</dbReference>
<dbReference type="GO" id="GO:1990234">
    <property type="term" value="C:transferase complex"/>
    <property type="evidence" value="ECO:0007669"/>
    <property type="project" value="UniProtKB-ARBA"/>
</dbReference>
<dbReference type="Gene3D" id="2.130.10.10">
    <property type="entry name" value="YVTN repeat-like/Quinoprotein amine dehydrogenase"/>
    <property type="match status" value="2"/>
</dbReference>
<dbReference type="SUPFAM" id="SSF50998">
    <property type="entry name" value="Quinoprotein alcohol dehydrogenase-like"/>
    <property type="match status" value="1"/>
</dbReference>
<dbReference type="InParanoid" id="A0A369JS42"/>
<keyword evidence="1 3" id="KW-0853">WD repeat</keyword>
<evidence type="ECO:0000256" key="4">
    <source>
        <dbReference type="SAM" id="MobiDB-lite"/>
    </source>
</evidence>
<keyword evidence="2" id="KW-0677">Repeat</keyword>
<keyword evidence="7" id="KW-1185">Reference proteome</keyword>
<dbReference type="PROSITE" id="PS50181">
    <property type="entry name" value="FBOX"/>
    <property type="match status" value="1"/>
</dbReference>
<dbReference type="Pfam" id="PF00400">
    <property type="entry name" value="WD40"/>
    <property type="match status" value="7"/>
</dbReference>
<evidence type="ECO:0000256" key="3">
    <source>
        <dbReference type="PROSITE-ProRule" id="PRU00221"/>
    </source>
</evidence>
<dbReference type="InterPro" id="IPR020472">
    <property type="entry name" value="WD40_PAC1"/>
</dbReference>
<dbReference type="Gene3D" id="1.20.1280.50">
    <property type="match status" value="1"/>
</dbReference>
<organism evidence="6 7">
    <name type="scientific">Hypsizygus marmoreus</name>
    <name type="common">White beech mushroom</name>
    <name type="synonym">Agaricus marmoreus</name>
    <dbReference type="NCBI Taxonomy" id="39966"/>
    <lineage>
        <taxon>Eukaryota</taxon>
        <taxon>Fungi</taxon>
        <taxon>Dikarya</taxon>
        <taxon>Basidiomycota</taxon>
        <taxon>Agaricomycotina</taxon>
        <taxon>Agaricomycetes</taxon>
        <taxon>Agaricomycetidae</taxon>
        <taxon>Agaricales</taxon>
        <taxon>Tricholomatineae</taxon>
        <taxon>Lyophyllaceae</taxon>
        <taxon>Hypsizygus</taxon>
    </lineage>
</organism>
<dbReference type="InterPro" id="IPR001680">
    <property type="entry name" value="WD40_rpt"/>
</dbReference>
<protein>
    <submittedName>
        <fullName evidence="6">F-box/WD repeat-containing protein pof11</fullName>
    </submittedName>
</protein>
<accession>A0A369JS42</accession>
<feature type="repeat" description="WD" evidence="3">
    <location>
        <begin position="325"/>
        <end position="361"/>
    </location>
</feature>
<dbReference type="InterPro" id="IPR015943">
    <property type="entry name" value="WD40/YVTN_repeat-like_dom_sf"/>
</dbReference>
<feature type="repeat" description="WD" evidence="3">
    <location>
        <begin position="402"/>
        <end position="441"/>
    </location>
</feature>
<evidence type="ECO:0000313" key="6">
    <source>
        <dbReference type="EMBL" id="RDB22174.1"/>
    </source>
</evidence>
<dbReference type="AlphaFoldDB" id="A0A369JS42"/>
<dbReference type="PANTHER" id="PTHR22847:SF745">
    <property type="entry name" value="F-BOX_WD REPEAT-CONTAINING PROTEIN 7"/>
    <property type="match status" value="1"/>
</dbReference>
<evidence type="ECO:0000256" key="2">
    <source>
        <dbReference type="ARBA" id="ARBA00022737"/>
    </source>
</evidence>
<feature type="repeat" description="WD" evidence="3">
    <location>
        <begin position="276"/>
        <end position="320"/>
    </location>
</feature>
<dbReference type="PROSITE" id="PS00678">
    <property type="entry name" value="WD_REPEATS_1"/>
    <property type="match status" value="1"/>
</dbReference>
<dbReference type="PANTHER" id="PTHR22847">
    <property type="entry name" value="WD40 REPEAT PROTEIN"/>
    <property type="match status" value="1"/>
</dbReference>
<dbReference type="EMBL" id="LUEZ02000052">
    <property type="protein sequence ID" value="RDB22174.1"/>
    <property type="molecule type" value="Genomic_DNA"/>
</dbReference>
<feature type="compositionally biased region" description="Acidic residues" evidence="4">
    <location>
        <begin position="141"/>
        <end position="158"/>
    </location>
</feature>
<dbReference type="InterPro" id="IPR019775">
    <property type="entry name" value="WD40_repeat_CS"/>
</dbReference>
<dbReference type="SMART" id="SM00256">
    <property type="entry name" value="FBOX"/>
    <property type="match status" value="1"/>
</dbReference>
<feature type="repeat" description="WD" evidence="3">
    <location>
        <begin position="577"/>
        <end position="609"/>
    </location>
</feature>
<gene>
    <name evidence="6" type="primary">pof11_1</name>
    <name evidence="6" type="ORF">Hypma_010614</name>
</gene>
<evidence type="ECO:0000256" key="1">
    <source>
        <dbReference type="ARBA" id="ARBA00022574"/>
    </source>
</evidence>
<dbReference type="PRINTS" id="PR00320">
    <property type="entry name" value="GPROTEINBRPT"/>
</dbReference>
<feature type="domain" description="F-box" evidence="5">
    <location>
        <begin position="66"/>
        <end position="112"/>
    </location>
</feature>
<proteinExistence type="predicted"/>
<sequence length="618" mass="68012">MLTDEGFMESDGGATVQKAFHKVLRQGPGGIKSMDKREELAYKLLASLPRSRLGAIQRRIAPLLQFDILGSLPTEISLQILSHLNAQDLLVCGLVSHRWRILANDQSNWMRLCRAHNWKWRQSSRIHPFDSALVHHGDGGTDFDDEGMGDSDEDDDNDFNINDVEAAKAELTMMQVELDSGFASTLFSSPPVLDPSPSSSHTGYTAQMLSPLVIPNRSRPRPHARHSAPAVLKKSDSTAYLVPDYKLLYQTHTKLHNRFISSSYRLSALQTRGAPSNAHTNTIYCLQLHTYPSGLQVLFTGSRDKTVREWNLTTGLVERVISGIHTGSVLSICVHGDYLASAGSDSRVVIWGLEANKLVKILSHHLDSVLCVRFDDERLVSCSKDHTVRTYSFPDLTPQFVLRAHRAAVNAVSISGHLIASGSGDKAIKIWDALTGKLLHSFDDHHSRGIAAIDFRPPFILTGSSDKHLRLVNMDNLKEGWSTSPDYRYDSSPASSENDFPSAVSPSASVTPGARLMCHVCGSENVHPVPAGVHGPCMHSDLVRSVVLGGDLAVSGSYDLSIKIWDRRTGAMIADLTGGHTARIFCIAFDRTKIVSCGEDQRICIWDFSHGIDTSFLY</sequence>
<dbReference type="SUPFAM" id="SSF81383">
    <property type="entry name" value="F-box domain"/>
    <property type="match status" value="1"/>
</dbReference>
<reference evidence="6" key="1">
    <citation type="submission" date="2018-04" db="EMBL/GenBank/DDBJ databases">
        <title>Whole genome sequencing of Hypsizygus marmoreus.</title>
        <authorList>
            <person name="Choi I.-G."/>
            <person name="Min B."/>
            <person name="Kim J.-G."/>
            <person name="Kim S."/>
            <person name="Oh Y.-L."/>
            <person name="Kong W.-S."/>
            <person name="Park H."/>
            <person name="Jeong J."/>
            <person name="Song E.-S."/>
        </authorList>
    </citation>
    <scope>NUCLEOTIDE SEQUENCE [LARGE SCALE GENOMIC DNA]</scope>
    <source>
        <strain evidence="6">51987-8</strain>
    </source>
</reference>
<dbReference type="Pfam" id="PF12937">
    <property type="entry name" value="F-box-like"/>
    <property type="match status" value="1"/>
</dbReference>
<dbReference type="InterPro" id="IPR036047">
    <property type="entry name" value="F-box-like_dom_sf"/>
</dbReference>
<dbReference type="InterPro" id="IPR001810">
    <property type="entry name" value="F-box_dom"/>
</dbReference>
<name>A0A369JS42_HYPMA</name>
<dbReference type="STRING" id="39966.A0A369JS42"/>
<comment type="caution">
    <text evidence="6">The sequence shown here is derived from an EMBL/GenBank/DDBJ whole genome shotgun (WGS) entry which is preliminary data.</text>
</comment>
<dbReference type="SMART" id="SM00320">
    <property type="entry name" value="WD40"/>
    <property type="match status" value="7"/>
</dbReference>
<dbReference type="PROSITE" id="PS50082">
    <property type="entry name" value="WD_REPEATS_2"/>
    <property type="match status" value="5"/>
</dbReference>
<feature type="region of interest" description="Disordered" evidence="4">
    <location>
        <begin position="137"/>
        <end position="159"/>
    </location>
</feature>
<dbReference type="FunCoup" id="A0A369JS42">
    <property type="interactions" value="117"/>
</dbReference>
<evidence type="ECO:0000313" key="7">
    <source>
        <dbReference type="Proteomes" id="UP000076154"/>
    </source>
</evidence>
<dbReference type="OrthoDB" id="19711at2759"/>
<dbReference type="PROSITE" id="PS50294">
    <property type="entry name" value="WD_REPEATS_REGION"/>
    <property type="match status" value="1"/>
</dbReference>
<dbReference type="CDD" id="cd00200">
    <property type="entry name" value="WD40"/>
    <property type="match status" value="1"/>
</dbReference>
<evidence type="ECO:0000259" key="5">
    <source>
        <dbReference type="PROSITE" id="PS50181"/>
    </source>
</evidence>
<feature type="repeat" description="WD" evidence="3">
    <location>
        <begin position="539"/>
        <end position="575"/>
    </location>
</feature>